<reference evidence="4" key="1">
    <citation type="submission" date="2020-06" db="EMBL/GenBank/DDBJ databases">
        <authorList>
            <consortium name="Plant Systems Biology data submission"/>
        </authorList>
    </citation>
    <scope>NUCLEOTIDE SEQUENCE</scope>
    <source>
        <strain evidence="4">D6</strain>
    </source>
</reference>
<feature type="region of interest" description="Disordered" evidence="1">
    <location>
        <begin position="63"/>
        <end position="144"/>
    </location>
</feature>
<dbReference type="InterPro" id="IPR005804">
    <property type="entry name" value="FA_desaturase_dom"/>
</dbReference>
<proteinExistence type="predicted"/>
<feature type="transmembrane region" description="Helical" evidence="2">
    <location>
        <begin position="358"/>
        <end position="383"/>
    </location>
</feature>
<feature type="compositionally biased region" description="Polar residues" evidence="1">
    <location>
        <begin position="105"/>
        <end position="126"/>
    </location>
</feature>
<feature type="domain" description="Fatty acid desaturase" evidence="3">
    <location>
        <begin position="266"/>
        <end position="502"/>
    </location>
</feature>
<dbReference type="AlphaFoldDB" id="A0A9N8E0H6"/>
<sequence>MRSSAWRSRNRRPHEETNSASRQRPRQSSGRTTIVVLSLLAVTSSHLPLVQSFVQPQRITPIQTRGSYSSSRTPHSTSSWLPTSTSLGYENDQSPDTEDLVAGNSPPSSANDDNLSSPNQSSIQDNSTKSQAKPSQQQKKTPPSTLVNIRYRGTWYDVTKWRRAHSAGAHWLDWFDKRDATEIIDGLHSTHSRQMTTRLPKAKADVAAELEANAAPDSDVQIAFRELFDKLLAEGWWERDVGFEVMQLSIWASLFLGAVATAKTIPLVSFVLLGLSFVGGGWLGHDYIHGLDKFSKSMRNFLPLTTGLSGRWWSDKHNKHHALTNEIGVDEDMATDPILYTWAPDPSQDSWFRRVQHYVFWVPFSFLFALWRFDSLTAAFHALELKRPGAQSELYSVFAHYVVIFALFPLQVFIPAVFLSGVISAFVVTSTHQSEEKFTEYIPDHVTRQFLCTRSVVMSNPISSWIWGGMQYQIEHHLFPSMPRSKLPALKPVIQKFAEDNNIEGGYRESGELEILRMNWETYRAVALADPVEGAPLAQGREGQQAAIAEGFTAVHPFQNKQKKKP</sequence>
<evidence type="ECO:0000256" key="1">
    <source>
        <dbReference type="SAM" id="MobiDB-lite"/>
    </source>
</evidence>
<name>A0A9N8E0H6_9STRA</name>
<feature type="transmembrane region" description="Helical" evidence="2">
    <location>
        <begin position="403"/>
        <end position="428"/>
    </location>
</feature>
<feature type="compositionally biased region" description="Polar residues" evidence="1">
    <location>
        <begin position="18"/>
        <end position="30"/>
    </location>
</feature>
<dbReference type="PANTHER" id="PTHR19353">
    <property type="entry name" value="FATTY ACID DESATURASE 2"/>
    <property type="match status" value="1"/>
</dbReference>
<evidence type="ECO:0000313" key="4">
    <source>
        <dbReference type="EMBL" id="CAB9509404.1"/>
    </source>
</evidence>
<dbReference type="GO" id="GO:0016717">
    <property type="term" value="F:oxidoreductase activity, acting on paired donors, with oxidation of a pair of donors resulting in the reduction of molecular oxygen to two molecules of water"/>
    <property type="evidence" value="ECO:0007669"/>
    <property type="project" value="TreeGrafter"/>
</dbReference>
<feature type="compositionally biased region" description="Low complexity" evidence="1">
    <location>
        <begin position="67"/>
        <end position="87"/>
    </location>
</feature>
<comment type="caution">
    <text evidence="4">The sequence shown here is derived from an EMBL/GenBank/DDBJ whole genome shotgun (WGS) entry which is preliminary data.</text>
</comment>
<accession>A0A9N8E0H6</accession>
<organism evidence="4 5">
    <name type="scientific">Seminavis robusta</name>
    <dbReference type="NCBI Taxonomy" id="568900"/>
    <lineage>
        <taxon>Eukaryota</taxon>
        <taxon>Sar</taxon>
        <taxon>Stramenopiles</taxon>
        <taxon>Ochrophyta</taxon>
        <taxon>Bacillariophyta</taxon>
        <taxon>Bacillariophyceae</taxon>
        <taxon>Bacillariophycidae</taxon>
        <taxon>Naviculales</taxon>
        <taxon>Naviculaceae</taxon>
        <taxon>Seminavis</taxon>
    </lineage>
</organism>
<dbReference type="OrthoDB" id="260091at2759"/>
<keyword evidence="2" id="KW-0472">Membrane</keyword>
<evidence type="ECO:0000259" key="3">
    <source>
        <dbReference type="Pfam" id="PF00487"/>
    </source>
</evidence>
<keyword evidence="2" id="KW-0812">Transmembrane</keyword>
<dbReference type="GO" id="GO:0008610">
    <property type="term" value="P:lipid biosynthetic process"/>
    <property type="evidence" value="ECO:0007669"/>
    <property type="project" value="UniProtKB-ARBA"/>
</dbReference>
<feature type="transmembrane region" description="Helical" evidence="2">
    <location>
        <begin position="267"/>
        <end position="288"/>
    </location>
</feature>
<dbReference type="InterPro" id="IPR036400">
    <property type="entry name" value="Cyt_B5-like_heme/steroid_sf"/>
</dbReference>
<keyword evidence="5" id="KW-1185">Reference proteome</keyword>
<dbReference type="PANTHER" id="PTHR19353:SF19">
    <property type="entry name" value="DELTA(5) FATTY ACID DESATURASE C-RELATED"/>
    <property type="match status" value="1"/>
</dbReference>
<gene>
    <name evidence="4" type="ORF">SEMRO_388_G132410.1</name>
</gene>
<dbReference type="Pfam" id="PF00487">
    <property type="entry name" value="FA_desaturase"/>
    <property type="match status" value="1"/>
</dbReference>
<dbReference type="CDD" id="cd03506">
    <property type="entry name" value="Delta6-FADS-like"/>
    <property type="match status" value="1"/>
</dbReference>
<dbReference type="Proteomes" id="UP001153069">
    <property type="component" value="Unassembled WGS sequence"/>
</dbReference>
<evidence type="ECO:0000313" key="5">
    <source>
        <dbReference type="Proteomes" id="UP001153069"/>
    </source>
</evidence>
<dbReference type="InterPro" id="IPR012171">
    <property type="entry name" value="Fatty_acid_desaturase"/>
</dbReference>
<feature type="compositionally biased region" description="Low complexity" evidence="1">
    <location>
        <begin position="127"/>
        <end position="144"/>
    </location>
</feature>
<protein>
    <submittedName>
        <fullName evidence="4">Acyl-lipid (9-3)-desaturase</fullName>
    </submittedName>
</protein>
<dbReference type="SUPFAM" id="SSF55856">
    <property type="entry name" value="Cytochrome b5-like heme/steroid binding domain"/>
    <property type="match status" value="1"/>
</dbReference>
<dbReference type="GO" id="GO:0016020">
    <property type="term" value="C:membrane"/>
    <property type="evidence" value="ECO:0007669"/>
    <property type="project" value="TreeGrafter"/>
</dbReference>
<keyword evidence="2" id="KW-1133">Transmembrane helix</keyword>
<feature type="region of interest" description="Disordered" evidence="1">
    <location>
        <begin position="1"/>
        <end position="30"/>
    </location>
</feature>
<evidence type="ECO:0000256" key="2">
    <source>
        <dbReference type="SAM" id="Phobius"/>
    </source>
</evidence>
<dbReference type="EMBL" id="CAICTM010000387">
    <property type="protein sequence ID" value="CAB9509404.1"/>
    <property type="molecule type" value="Genomic_DNA"/>
</dbReference>